<evidence type="ECO:0000313" key="2">
    <source>
        <dbReference type="Proteomes" id="UP000254259"/>
    </source>
</evidence>
<dbReference type="EMBL" id="LT984814">
    <property type="protein sequence ID" value="SPD68780.1"/>
    <property type="molecule type" value="Genomic_DNA"/>
</dbReference>
<name>A0A9Q7UZ74_9BURK</name>
<dbReference type="Proteomes" id="UP000254259">
    <property type="component" value="Plasmid CBM2636_mp"/>
</dbReference>
<reference evidence="1 2" key="1">
    <citation type="submission" date="2018-01" db="EMBL/GenBank/DDBJ databases">
        <authorList>
            <person name="Clerissi C."/>
        </authorList>
    </citation>
    <scope>NUCLEOTIDE SEQUENCE [LARGE SCALE GENOMIC DNA]</scope>
    <source>
        <strain evidence="1">Cupriavidus taiwanensis SWF 66322</strain>
        <plasmid evidence="2">cbm2636_mp</plasmid>
    </source>
</reference>
<evidence type="ECO:0000313" key="1">
    <source>
        <dbReference type="EMBL" id="SPD68780.1"/>
    </source>
</evidence>
<keyword evidence="1" id="KW-0614">Plasmid</keyword>
<geneLocation type="plasmid" evidence="2">
    <name>cbm2636_mp</name>
</geneLocation>
<accession>A0A9Q7UZ74</accession>
<dbReference type="AlphaFoldDB" id="A0A9Q7UZ74"/>
<gene>
    <name evidence="1" type="ORF">CBM2636_MP21630</name>
</gene>
<proteinExistence type="predicted"/>
<protein>
    <submittedName>
        <fullName evidence="1">Uncharacterized protein</fullName>
    </submittedName>
</protein>
<organism evidence="1 2">
    <name type="scientific">Cupriavidus taiwanensis</name>
    <dbReference type="NCBI Taxonomy" id="164546"/>
    <lineage>
        <taxon>Bacteria</taxon>
        <taxon>Pseudomonadati</taxon>
        <taxon>Pseudomonadota</taxon>
        <taxon>Betaproteobacteria</taxon>
        <taxon>Burkholderiales</taxon>
        <taxon>Burkholderiaceae</taxon>
        <taxon>Cupriavidus</taxon>
    </lineage>
</organism>
<sequence length="38" mass="4241">MLYRLLPQLRAGDVVVLRAPQRPHALLIPLPAGLVLRN</sequence>